<dbReference type="InterPro" id="IPR013783">
    <property type="entry name" value="Ig-like_fold"/>
</dbReference>
<feature type="domain" description="Ig-like" evidence="4">
    <location>
        <begin position="36"/>
        <end position="112"/>
    </location>
</feature>
<dbReference type="PANTHER" id="PTHR11422">
    <property type="entry name" value="T-CELL SURFACE GLYCOPROTEIN CD4"/>
    <property type="match status" value="1"/>
</dbReference>
<name>A0AAJ7V753_LATCA</name>
<reference evidence="6" key="1">
    <citation type="submission" date="2025-08" db="UniProtKB">
        <authorList>
            <consortium name="RefSeq"/>
        </authorList>
    </citation>
    <scope>IDENTIFICATION</scope>
    <source>
        <tissue evidence="6">Brain</tissue>
    </source>
</reference>
<keyword evidence="2" id="KW-0472">Membrane</keyword>
<evidence type="ECO:0000313" key="5">
    <source>
        <dbReference type="Proteomes" id="UP000694890"/>
    </source>
</evidence>
<feature type="domain" description="Ig-like" evidence="4">
    <location>
        <begin position="123"/>
        <end position="214"/>
    </location>
</feature>
<dbReference type="RefSeq" id="XP_018538773.2">
    <property type="nucleotide sequence ID" value="XM_018683257.2"/>
</dbReference>
<dbReference type="SUPFAM" id="SSF48726">
    <property type="entry name" value="Immunoglobulin"/>
    <property type="match status" value="2"/>
</dbReference>
<gene>
    <name evidence="6" type="primary">LOC108887727</name>
</gene>
<evidence type="ECO:0000259" key="4">
    <source>
        <dbReference type="PROSITE" id="PS50835"/>
    </source>
</evidence>
<feature type="chain" id="PRO_5042617325" evidence="3">
    <location>
        <begin position="26"/>
        <end position="423"/>
    </location>
</feature>
<feature type="signal peptide" evidence="3">
    <location>
        <begin position="1"/>
        <end position="25"/>
    </location>
</feature>
<evidence type="ECO:0000256" key="2">
    <source>
        <dbReference type="SAM" id="Phobius"/>
    </source>
</evidence>
<dbReference type="AlphaFoldDB" id="A0AAJ7V753"/>
<dbReference type="Pfam" id="PF07686">
    <property type="entry name" value="V-set"/>
    <property type="match status" value="1"/>
</dbReference>
<dbReference type="PROSITE" id="PS50835">
    <property type="entry name" value="IG_LIKE"/>
    <property type="match status" value="2"/>
</dbReference>
<dbReference type="KEGG" id="lcf:108887727"/>
<feature type="region of interest" description="Disordered" evidence="1">
    <location>
        <begin position="219"/>
        <end position="319"/>
    </location>
</feature>
<keyword evidence="3" id="KW-0732">Signal</keyword>
<keyword evidence="2" id="KW-0812">Transmembrane</keyword>
<feature type="compositionally biased region" description="Basic and acidic residues" evidence="1">
    <location>
        <begin position="268"/>
        <end position="277"/>
    </location>
</feature>
<dbReference type="InterPro" id="IPR013106">
    <property type="entry name" value="Ig_V-set"/>
</dbReference>
<dbReference type="PANTHER" id="PTHR11422:SF11">
    <property type="entry name" value="IG-LIKE DOMAIN-CONTAINING PROTEIN"/>
    <property type="match status" value="1"/>
</dbReference>
<sequence>MMAEFTWIQMSLFLILVLQFTAANGQNPSVFTVRVGDEVTLPCENVRDDQDQCDRTTWIFTGSGSRSSVPLFELGKIHKDAKSKSDRLSVTENCSLVIKKVTVENAGYYNCRQFYRSGQQQGPEAPVELSVVTKTEHEDDDKIILTCSVFPYGGCKYTVEWLKDDFTVMETSHHSCSASVNIKTSHLTEIQNYNALKCKVTDRDTGKAEHFIFSLQTSKEKTDPTTTTTTATTTTTTATTTTATTTTTTTATTTAATAPTTTATAATMRERTSEGTNKKTSTNVNPTKPQGEDGSGVRTTIKPGTSGGKNNTTSANNNPQPQGWWWWWLIIVAGGLAALIISVVVFVRWKKTRGNQRQTDGNMTDPERGVSYASISYTKKTKSKARVQGDDGEGGAVTYSTVKASSSSAGASIDLSNLYATIK</sequence>
<feature type="compositionally biased region" description="Polar residues" evidence="1">
    <location>
        <begin position="308"/>
        <end position="319"/>
    </location>
</feature>
<organism evidence="5 6">
    <name type="scientific">Lates calcarifer</name>
    <name type="common">Barramundi</name>
    <name type="synonym">Holocentrus calcarifer</name>
    <dbReference type="NCBI Taxonomy" id="8187"/>
    <lineage>
        <taxon>Eukaryota</taxon>
        <taxon>Metazoa</taxon>
        <taxon>Chordata</taxon>
        <taxon>Craniata</taxon>
        <taxon>Vertebrata</taxon>
        <taxon>Euteleostomi</taxon>
        <taxon>Actinopterygii</taxon>
        <taxon>Neopterygii</taxon>
        <taxon>Teleostei</taxon>
        <taxon>Neoteleostei</taxon>
        <taxon>Acanthomorphata</taxon>
        <taxon>Carangaria</taxon>
        <taxon>Carangaria incertae sedis</taxon>
        <taxon>Centropomidae</taxon>
        <taxon>Lates</taxon>
    </lineage>
</organism>
<feature type="transmembrane region" description="Helical" evidence="2">
    <location>
        <begin position="324"/>
        <end position="347"/>
    </location>
</feature>
<feature type="compositionally biased region" description="Polar residues" evidence="1">
    <location>
        <begin position="278"/>
        <end position="288"/>
    </location>
</feature>
<dbReference type="Gene3D" id="2.60.40.10">
    <property type="entry name" value="Immunoglobulins"/>
    <property type="match status" value="1"/>
</dbReference>
<protein>
    <submittedName>
        <fullName evidence="6">Uncharacterized protein LOC108887727 isoform X1</fullName>
    </submittedName>
</protein>
<dbReference type="InterPro" id="IPR003599">
    <property type="entry name" value="Ig_sub"/>
</dbReference>
<dbReference type="InterPro" id="IPR036179">
    <property type="entry name" value="Ig-like_dom_sf"/>
</dbReference>
<evidence type="ECO:0000313" key="6">
    <source>
        <dbReference type="RefSeq" id="XP_018538773.2"/>
    </source>
</evidence>
<dbReference type="GeneID" id="108887727"/>
<evidence type="ECO:0000256" key="1">
    <source>
        <dbReference type="SAM" id="MobiDB-lite"/>
    </source>
</evidence>
<dbReference type="Proteomes" id="UP000694890">
    <property type="component" value="Unplaced"/>
</dbReference>
<feature type="compositionally biased region" description="Low complexity" evidence="1">
    <location>
        <begin position="225"/>
        <end position="267"/>
    </location>
</feature>
<proteinExistence type="predicted"/>
<evidence type="ECO:0000256" key="3">
    <source>
        <dbReference type="SAM" id="SignalP"/>
    </source>
</evidence>
<dbReference type="InterPro" id="IPR007110">
    <property type="entry name" value="Ig-like_dom"/>
</dbReference>
<accession>A0AAJ7V753</accession>
<dbReference type="SMART" id="SM00409">
    <property type="entry name" value="IG"/>
    <property type="match status" value="1"/>
</dbReference>
<keyword evidence="2" id="KW-1133">Transmembrane helix</keyword>